<sequence>MLTGQDVLKIIKPPLVGASFKVRINNSSLFIFSPLKTLRSPSQLLFGRKDFIMVTTRKSYCQQHFPPMSDPSFSANPTSIPKRYKIIHPCHPYRRLRHASDLPPTSSSSKSIEILYEQYATTPTSRTFKTPPNYSTTTISHVSRSATSKPYSQRKPKVIISDSELEEVVVVESVCSSEDHVIFANVLKRKATVFSYGINVPSSAAPSSSQAHRSTDDPLMICLLSFYMSLLIIKKEPPLPTPDLSHHTVALETTSTVPSSGSIPVPSKNLSQKMYRVPSSNQKVAIISDQHCFCKAIFDLIIVVGLLPTIIDVGPFYYSLT</sequence>
<feature type="region of interest" description="Disordered" evidence="1">
    <location>
        <begin position="126"/>
        <end position="148"/>
    </location>
</feature>
<organism evidence="2 3">
    <name type="scientific">Cucumis melo var. makuwa</name>
    <name type="common">Oriental melon</name>
    <dbReference type="NCBI Taxonomy" id="1194695"/>
    <lineage>
        <taxon>Eukaryota</taxon>
        <taxon>Viridiplantae</taxon>
        <taxon>Streptophyta</taxon>
        <taxon>Embryophyta</taxon>
        <taxon>Tracheophyta</taxon>
        <taxon>Spermatophyta</taxon>
        <taxon>Magnoliopsida</taxon>
        <taxon>eudicotyledons</taxon>
        <taxon>Gunneridae</taxon>
        <taxon>Pentapetalae</taxon>
        <taxon>rosids</taxon>
        <taxon>fabids</taxon>
        <taxon>Cucurbitales</taxon>
        <taxon>Cucurbitaceae</taxon>
        <taxon>Benincaseae</taxon>
        <taxon>Cucumis</taxon>
    </lineage>
</organism>
<name>A0A5D3CIW9_CUCMM</name>
<protein>
    <recommendedName>
        <fullName evidence="4">Flocculation protein FLO11-like</fullName>
    </recommendedName>
</protein>
<dbReference type="AlphaFoldDB" id="A0A5D3CIW9"/>
<gene>
    <name evidence="2" type="ORF">E5676_scaffold66G00450</name>
</gene>
<accession>A0A5D3CIW9</accession>
<dbReference type="Proteomes" id="UP000321947">
    <property type="component" value="Unassembled WGS sequence"/>
</dbReference>
<reference evidence="2 3" key="1">
    <citation type="submission" date="2019-08" db="EMBL/GenBank/DDBJ databases">
        <title>Draft genome sequences of two oriental melons (Cucumis melo L. var makuwa).</title>
        <authorList>
            <person name="Kwon S.-Y."/>
        </authorList>
    </citation>
    <scope>NUCLEOTIDE SEQUENCE [LARGE SCALE GENOMIC DNA]</scope>
    <source>
        <strain evidence="3">cv. Chang Bougi</strain>
        <tissue evidence="2">Leaf</tissue>
    </source>
</reference>
<dbReference type="EMBL" id="SSTD01010904">
    <property type="protein sequence ID" value="TYK11138.1"/>
    <property type="molecule type" value="Genomic_DNA"/>
</dbReference>
<evidence type="ECO:0008006" key="4">
    <source>
        <dbReference type="Google" id="ProtNLM"/>
    </source>
</evidence>
<evidence type="ECO:0000313" key="2">
    <source>
        <dbReference type="EMBL" id="TYK11138.1"/>
    </source>
</evidence>
<evidence type="ECO:0000256" key="1">
    <source>
        <dbReference type="SAM" id="MobiDB-lite"/>
    </source>
</evidence>
<proteinExistence type="predicted"/>
<evidence type="ECO:0000313" key="3">
    <source>
        <dbReference type="Proteomes" id="UP000321947"/>
    </source>
</evidence>
<comment type="caution">
    <text evidence="2">The sequence shown here is derived from an EMBL/GenBank/DDBJ whole genome shotgun (WGS) entry which is preliminary data.</text>
</comment>